<accession>A0AAD7GS43</accession>
<reference evidence="1" key="1">
    <citation type="submission" date="2023-03" db="EMBL/GenBank/DDBJ databases">
        <title>Massive genome expansion in bonnet fungi (Mycena s.s.) driven by repeated elements and novel gene families across ecological guilds.</title>
        <authorList>
            <consortium name="Lawrence Berkeley National Laboratory"/>
            <person name="Harder C.B."/>
            <person name="Miyauchi S."/>
            <person name="Viragh M."/>
            <person name="Kuo A."/>
            <person name="Thoen E."/>
            <person name="Andreopoulos B."/>
            <person name="Lu D."/>
            <person name="Skrede I."/>
            <person name="Drula E."/>
            <person name="Henrissat B."/>
            <person name="Morin E."/>
            <person name="Kohler A."/>
            <person name="Barry K."/>
            <person name="LaButti K."/>
            <person name="Morin E."/>
            <person name="Salamov A."/>
            <person name="Lipzen A."/>
            <person name="Mereny Z."/>
            <person name="Hegedus B."/>
            <person name="Baldrian P."/>
            <person name="Stursova M."/>
            <person name="Weitz H."/>
            <person name="Taylor A."/>
            <person name="Grigoriev I.V."/>
            <person name="Nagy L.G."/>
            <person name="Martin F."/>
            <person name="Kauserud H."/>
        </authorList>
    </citation>
    <scope>NUCLEOTIDE SEQUENCE</scope>
    <source>
        <strain evidence="1">CBHHK067</strain>
    </source>
</reference>
<dbReference type="AlphaFoldDB" id="A0AAD7GS43"/>
<sequence length="352" mass="39416">MPISAVALVAANPLLDPHETCGCESPTGCPGRCSANSLCVGYCETNTIVFCGACGETSLGCIFDDDGTCFTVPERRSSDDPGKRARDSIKRVQYKYEGAQVRSRDKKAAGAATESASARQGEWRWGMKSAWSTHGVDRRVVLFESLLRSWVEEALKYERWSEVHIFVVDNGEELTWRNLLPAIHESHVTLSAGLWHLQVDGGLRREVVLPYFSPNAKCYLRKRSQIRCRQTVVEGSPPEIFEVFNLIDVKEEGDFRDVWRGYGAKDLKQLFHAEDRGPAISASNDVCDTKGVQLSVVSQIDAKIVQILAHMPEELADGFRVLDSDAGIDEIRTHDTFRIRHMHRDPRHIGQK</sequence>
<dbReference type="EMBL" id="JARKIE010000011">
    <property type="protein sequence ID" value="KAJ7704056.1"/>
    <property type="molecule type" value="Genomic_DNA"/>
</dbReference>
<evidence type="ECO:0000313" key="1">
    <source>
        <dbReference type="EMBL" id="KAJ7704056.1"/>
    </source>
</evidence>
<proteinExistence type="predicted"/>
<dbReference type="Proteomes" id="UP001221757">
    <property type="component" value="Unassembled WGS sequence"/>
</dbReference>
<protein>
    <submittedName>
        <fullName evidence="1">Uncharacterized protein</fullName>
    </submittedName>
</protein>
<comment type="caution">
    <text evidence="1">The sequence shown here is derived from an EMBL/GenBank/DDBJ whole genome shotgun (WGS) entry which is preliminary data.</text>
</comment>
<gene>
    <name evidence="1" type="ORF">B0H17DRAFT_1127078</name>
</gene>
<name>A0AAD7GS43_MYCRO</name>
<organism evidence="1 2">
    <name type="scientific">Mycena rosella</name>
    <name type="common">Pink bonnet</name>
    <name type="synonym">Agaricus rosellus</name>
    <dbReference type="NCBI Taxonomy" id="1033263"/>
    <lineage>
        <taxon>Eukaryota</taxon>
        <taxon>Fungi</taxon>
        <taxon>Dikarya</taxon>
        <taxon>Basidiomycota</taxon>
        <taxon>Agaricomycotina</taxon>
        <taxon>Agaricomycetes</taxon>
        <taxon>Agaricomycetidae</taxon>
        <taxon>Agaricales</taxon>
        <taxon>Marasmiineae</taxon>
        <taxon>Mycenaceae</taxon>
        <taxon>Mycena</taxon>
    </lineage>
</organism>
<evidence type="ECO:0000313" key="2">
    <source>
        <dbReference type="Proteomes" id="UP001221757"/>
    </source>
</evidence>
<keyword evidence="2" id="KW-1185">Reference proteome</keyword>